<dbReference type="Pfam" id="PF02771">
    <property type="entry name" value="Acyl-CoA_dh_N"/>
    <property type="match status" value="1"/>
</dbReference>
<dbReference type="Pfam" id="PF00441">
    <property type="entry name" value="Acyl-CoA_dh_1"/>
    <property type="match status" value="1"/>
</dbReference>
<proteinExistence type="inferred from homology"/>
<dbReference type="Gene3D" id="1.20.140.10">
    <property type="entry name" value="Butyryl-CoA Dehydrogenase, subunit A, domain 3"/>
    <property type="match status" value="1"/>
</dbReference>
<name>A0A2T1KP57_9GAMM</name>
<dbReference type="OrthoDB" id="2450120at2"/>
<evidence type="ECO:0000313" key="8">
    <source>
        <dbReference type="EMBL" id="PSF11907.1"/>
    </source>
</evidence>
<dbReference type="PANTHER" id="PTHR43884:SF20">
    <property type="entry name" value="ACYL-COA DEHYDROGENASE FADE28"/>
    <property type="match status" value="1"/>
</dbReference>
<evidence type="ECO:0000259" key="7">
    <source>
        <dbReference type="Pfam" id="PF02771"/>
    </source>
</evidence>
<feature type="domain" description="Acyl-CoA dehydrogenase/oxidase C-terminal" evidence="6">
    <location>
        <begin position="201"/>
        <end position="321"/>
    </location>
</feature>
<organism evidence="8 9">
    <name type="scientific">Marinobacter fuscus</name>
    <dbReference type="NCBI Taxonomy" id="2109942"/>
    <lineage>
        <taxon>Bacteria</taxon>
        <taxon>Pseudomonadati</taxon>
        <taxon>Pseudomonadota</taxon>
        <taxon>Gammaproteobacteria</taxon>
        <taxon>Pseudomonadales</taxon>
        <taxon>Marinobacteraceae</taxon>
        <taxon>Marinobacter</taxon>
    </lineage>
</organism>
<keyword evidence="9" id="KW-1185">Reference proteome</keyword>
<comment type="similarity">
    <text evidence="2">Belongs to the acyl-CoA dehydrogenase family.</text>
</comment>
<evidence type="ECO:0000313" key="9">
    <source>
        <dbReference type="Proteomes" id="UP000239866"/>
    </source>
</evidence>
<keyword evidence="3" id="KW-0285">Flavoprotein</keyword>
<comment type="cofactor">
    <cofactor evidence="1">
        <name>FAD</name>
        <dbReference type="ChEBI" id="CHEBI:57692"/>
    </cofactor>
</comment>
<dbReference type="InterPro" id="IPR036250">
    <property type="entry name" value="AcylCo_DH-like_C"/>
</dbReference>
<dbReference type="InterPro" id="IPR037069">
    <property type="entry name" value="AcylCoA_DH/ox_N_sf"/>
</dbReference>
<dbReference type="RefSeq" id="WP_106761502.1">
    <property type="nucleotide sequence ID" value="NZ_PXNP01000019.1"/>
</dbReference>
<dbReference type="GO" id="GO:0003995">
    <property type="term" value="F:acyl-CoA dehydrogenase activity"/>
    <property type="evidence" value="ECO:0007669"/>
    <property type="project" value="TreeGrafter"/>
</dbReference>
<evidence type="ECO:0000256" key="2">
    <source>
        <dbReference type="ARBA" id="ARBA00009347"/>
    </source>
</evidence>
<dbReference type="SUPFAM" id="SSF56645">
    <property type="entry name" value="Acyl-CoA dehydrogenase NM domain-like"/>
    <property type="match status" value="1"/>
</dbReference>
<sequence length="362" mass="39067">MNETDLLILDAAERLLSDICTTEAAVRYEQGQVPEDLANAILDSGLPLAWVPEEFGGVGGSLALGFELIRKAASFALPLPLAETLVANLLLAVSGLTVPGRWTALGYDGGELPVAVRGEVNGTIEMASGAHEASVIVVPVLEKGHLRVASFAPSTIDMEHRRNLAGEVRTRIILRSAIPSQLSGRIENLTEDGLRQFCALLRAVQIVGALDRVGELTLDYVAERKQFGRALGKFQAVQNRVADIVGETALAGAAVQQAVRTVSNAERPLRGDRSTAIAIASAKFVAGEAAQKVPENAHQAHGAMGFSYEYPLQHFTRRVWSWREEFGSEFYWSEYIGELIQDEVQSGHGDSVLGKAWDLATR</sequence>
<feature type="domain" description="Acyl-CoA dehydrogenase/oxidase N-terminal" evidence="7">
    <location>
        <begin position="3"/>
        <end position="90"/>
    </location>
</feature>
<evidence type="ECO:0000256" key="1">
    <source>
        <dbReference type="ARBA" id="ARBA00001974"/>
    </source>
</evidence>
<comment type="caution">
    <text evidence="8">The sequence shown here is derived from an EMBL/GenBank/DDBJ whole genome shotgun (WGS) entry which is preliminary data.</text>
</comment>
<evidence type="ECO:0000256" key="5">
    <source>
        <dbReference type="ARBA" id="ARBA00023002"/>
    </source>
</evidence>
<dbReference type="AlphaFoldDB" id="A0A2T1KP57"/>
<dbReference type="EMBL" id="PXNP01000019">
    <property type="protein sequence ID" value="PSF11907.1"/>
    <property type="molecule type" value="Genomic_DNA"/>
</dbReference>
<gene>
    <name evidence="8" type="ORF">C7H09_04940</name>
</gene>
<dbReference type="InterPro" id="IPR009075">
    <property type="entry name" value="AcylCo_DH/oxidase_C"/>
</dbReference>
<dbReference type="InterPro" id="IPR013786">
    <property type="entry name" value="AcylCoA_DH/ox_N"/>
</dbReference>
<dbReference type="InterPro" id="IPR009100">
    <property type="entry name" value="AcylCoA_DH/oxidase_NM_dom_sf"/>
</dbReference>
<reference evidence="8 9" key="1">
    <citation type="submission" date="2018-03" db="EMBL/GenBank/DDBJ databases">
        <title>Marinobacter brunus sp. nov., a marine bacterium of Gamma-proteobacteria isolated from the surface seawater of the South China Sea.</title>
        <authorList>
            <person name="Cheng H."/>
            <person name="Wu Y.-H."/>
            <person name="Xamxidin M."/>
            <person name="Xu X.-W."/>
        </authorList>
    </citation>
    <scope>NUCLEOTIDE SEQUENCE [LARGE SCALE GENOMIC DNA]</scope>
    <source>
        <strain evidence="8 9">NH169-3</strain>
    </source>
</reference>
<protein>
    <submittedName>
        <fullName evidence="8">Uncharacterized protein</fullName>
    </submittedName>
</protein>
<dbReference type="Proteomes" id="UP000239866">
    <property type="component" value="Unassembled WGS sequence"/>
</dbReference>
<accession>A0A2T1KP57</accession>
<dbReference type="PANTHER" id="PTHR43884">
    <property type="entry name" value="ACYL-COA DEHYDROGENASE"/>
    <property type="match status" value="1"/>
</dbReference>
<dbReference type="SUPFAM" id="SSF47203">
    <property type="entry name" value="Acyl-CoA dehydrogenase C-terminal domain-like"/>
    <property type="match status" value="1"/>
</dbReference>
<dbReference type="Gene3D" id="1.10.540.10">
    <property type="entry name" value="Acyl-CoA dehydrogenase/oxidase, N-terminal domain"/>
    <property type="match status" value="1"/>
</dbReference>
<evidence type="ECO:0000259" key="6">
    <source>
        <dbReference type="Pfam" id="PF00441"/>
    </source>
</evidence>
<evidence type="ECO:0000256" key="4">
    <source>
        <dbReference type="ARBA" id="ARBA00022827"/>
    </source>
</evidence>
<keyword evidence="4" id="KW-0274">FAD</keyword>
<dbReference type="GO" id="GO:0050660">
    <property type="term" value="F:flavin adenine dinucleotide binding"/>
    <property type="evidence" value="ECO:0007669"/>
    <property type="project" value="InterPro"/>
</dbReference>
<evidence type="ECO:0000256" key="3">
    <source>
        <dbReference type="ARBA" id="ARBA00022630"/>
    </source>
</evidence>
<keyword evidence="5" id="KW-0560">Oxidoreductase</keyword>